<dbReference type="InterPro" id="IPR051259">
    <property type="entry name" value="rRNA_Methyltransferase"/>
</dbReference>
<reference evidence="7" key="1">
    <citation type="submission" date="2016-11" db="EMBL/GenBank/DDBJ databases">
        <title>Genome sequence of Candidatus Phytoplasma solani strain SA-1.</title>
        <authorList>
            <person name="Haryono M."/>
            <person name="Samarzija I."/>
            <person name="Seruga Music M."/>
            <person name="Hogenhout S."/>
            <person name="Kuo C.-H."/>
        </authorList>
    </citation>
    <scope>NUCLEOTIDE SEQUENCE [LARGE SCALE GENOMIC DNA]</scope>
    <source>
        <strain evidence="7">SA-1</strain>
    </source>
</reference>
<dbReference type="PANTHER" id="PTHR43191:SF2">
    <property type="entry name" value="RRNA METHYLTRANSFERASE 3, MITOCHONDRIAL"/>
    <property type="match status" value="1"/>
</dbReference>
<evidence type="ECO:0000313" key="6">
    <source>
        <dbReference type="EMBL" id="RMI87833.1"/>
    </source>
</evidence>
<comment type="similarity">
    <text evidence="1">Belongs to the class IV-like SAM-binding methyltransferase superfamily. RNA methyltransferase TrmH family.</text>
</comment>
<dbReference type="AlphaFoldDB" id="A0A421NV00"/>
<dbReference type="GO" id="GO:0032259">
    <property type="term" value="P:methylation"/>
    <property type="evidence" value="ECO:0007669"/>
    <property type="project" value="UniProtKB-KW"/>
</dbReference>
<dbReference type="Pfam" id="PF22435">
    <property type="entry name" value="MRM3-like_sub_bind"/>
    <property type="match status" value="1"/>
</dbReference>
<dbReference type="GO" id="GO:0003723">
    <property type="term" value="F:RNA binding"/>
    <property type="evidence" value="ECO:0007669"/>
    <property type="project" value="InterPro"/>
</dbReference>
<dbReference type="InterPro" id="IPR029026">
    <property type="entry name" value="tRNA_m1G_MTases_N"/>
</dbReference>
<comment type="caution">
    <text evidence="6">The sequence shown here is derived from an EMBL/GenBank/DDBJ whole genome shotgun (WGS) entry which is preliminary data.</text>
</comment>
<keyword evidence="2 6" id="KW-0489">Methyltransferase</keyword>
<proteinExistence type="inferred from homology"/>
<dbReference type="RefSeq" id="WP_023161434.1">
    <property type="nucleotide sequence ID" value="NC_022588.1"/>
</dbReference>
<evidence type="ECO:0000256" key="3">
    <source>
        <dbReference type="ARBA" id="ARBA00022679"/>
    </source>
</evidence>
<dbReference type="KEGG" id="psol:S284_03120"/>
<keyword evidence="7" id="KW-1185">Reference proteome</keyword>
<dbReference type="InterPro" id="IPR001537">
    <property type="entry name" value="SpoU_MeTrfase"/>
</dbReference>
<dbReference type="OrthoDB" id="9794400at2"/>
<feature type="domain" description="MRM3-like substrate binding" evidence="5">
    <location>
        <begin position="7"/>
        <end position="79"/>
    </location>
</feature>
<keyword evidence="3" id="KW-0808">Transferase</keyword>
<evidence type="ECO:0000313" key="7">
    <source>
        <dbReference type="Proteomes" id="UP000283896"/>
    </source>
</evidence>
<evidence type="ECO:0000259" key="4">
    <source>
        <dbReference type="Pfam" id="PF00588"/>
    </source>
</evidence>
<organism evidence="6 7">
    <name type="scientific">Candidatus Phytoplasma solani</name>
    <dbReference type="NCBI Taxonomy" id="69896"/>
    <lineage>
        <taxon>Bacteria</taxon>
        <taxon>Bacillati</taxon>
        <taxon>Mycoplasmatota</taxon>
        <taxon>Mollicutes</taxon>
        <taxon>Acholeplasmatales</taxon>
        <taxon>Acholeplasmataceae</taxon>
        <taxon>Candidatus Phytoplasma</taxon>
        <taxon>16SrXII (Stolbur group)</taxon>
    </lineage>
</organism>
<dbReference type="GO" id="GO:0006396">
    <property type="term" value="P:RNA processing"/>
    <property type="evidence" value="ECO:0007669"/>
    <property type="project" value="InterPro"/>
</dbReference>
<name>A0A421NV00_9MOLU</name>
<gene>
    <name evidence="6" type="primary">spoU</name>
    <name evidence="6" type="ORF">PSSA1_v1c5260</name>
</gene>
<dbReference type="Gene3D" id="3.30.1330.30">
    <property type="match status" value="1"/>
</dbReference>
<protein>
    <submittedName>
        <fullName evidence="6">rRNA methylase</fullName>
    </submittedName>
</protein>
<evidence type="ECO:0000256" key="1">
    <source>
        <dbReference type="ARBA" id="ARBA00007228"/>
    </source>
</evidence>
<dbReference type="InterPro" id="IPR029028">
    <property type="entry name" value="Alpha/beta_knot_MTases"/>
</dbReference>
<dbReference type="STRING" id="69896.S284_03120"/>
<dbReference type="Pfam" id="PF00588">
    <property type="entry name" value="SpoU_methylase"/>
    <property type="match status" value="1"/>
</dbReference>
<feature type="domain" description="tRNA/rRNA methyltransferase SpoU type" evidence="4">
    <location>
        <begin position="100"/>
        <end position="238"/>
    </location>
</feature>
<dbReference type="PANTHER" id="PTHR43191">
    <property type="entry name" value="RRNA METHYLTRANSFERASE 3"/>
    <property type="match status" value="1"/>
</dbReference>
<dbReference type="CDD" id="cd18095">
    <property type="entry name" value="SpoU-like_rRNA-MTase"/>
    <property type="match status" value="1"/>
</dbReference>
<accession>A0A421NV00</accession>
<dbReference type="EMBL" id="MPBG01000008">
    <property type="protein sequence ID" value="RMI87833.1"/>
    <property type="molecule type" value="Genomic_DNA"/>
</dbReference>
<dbReference type="SUPFAM" id="SSF75217">
    <property type="entry name" value="alpha/beta knot"/>
    <property type="match status" value="1"/>
</dbReference>
<evidence type="ECO:0000256" key="2">
    <source>
        <dbReference type="ARBA" id="ARBA00022603"/>
    </source>
</evidence>
<dbReference type="Proteomes" id="UP000283896">
    <property type="component" value="Unassembled WGS sequence"/>
</dbReference>
<dbReference type="InterPro" id="IPR053888">
    <property type="entry name" value="MRM3-like_sub_bind"/>
</dbReference>
<dbReference type="SUPFAM" id="SSF55315">
    <property type="entry name" value="L30e-like"/>
    <property type="match status" value="1"/>
</dbReference>
<dbReference type="InterPro" id="IPR029064">
    <property type="entry name" value="Ribosomal_eL30-like_sf"/>
</dbReference>
<evidence type="ECO:0000259" key="5">
    <source>
        <dbReference type="Pfam" id="PF22435"/>
    </source>
</evidence>
<sequence length="240" mass="27007">MITSKKNPTFKKLKKLKAKKYRDLYQQFLIYGTHLIEQAQKNIDQFDKSQIIEIYTSSSEAKGTFMTQTLMKELSQTKTVFSQIALCSFPLASVSLSDKILVLEDIQDPANLGTLLRSALAFGFETVFVSFHSADFYHEKTIRASQGAIFELTLKRGNLQNFLEELKRMDYQIFSTSAHKTNFDIQIAKTYRKKVLILGNEGAGVSSGIEALCDGLLNIKTQKVESLNVAMAGSILMHLL</sequence>
<dbReference type="GO" id="GO:0008173">
    <property type="term" value="F:RNA methyltransferase activity"/>
    <property type="evidence" value="ECO:0007669"/>
    <property type="project" value="InterPro"/>
</dbReference>
<dbReference type="Gene3D" id="3.40.1280.10">
    <property type="match status" value="1"/>
</dbReference>